<feature type="signal peptide" evidence="6">
    <location>
        <begin position="1"/>
        <end position="23"/>
    </location>
</feature>
<dbReference type="eggNOG" id="COG3637">
    <property type="taxonomic scope" value="Bacteria"/>
</dbReference>
<dbReference type="OrthoDB" id="9783641at2"/>
<dbReference type="Proteomes" id="UP000002774">
    <property type="component" value="Chromosome"/>
</dbReference>
<feature type="domain" description="RagB/SusD" evidence="7">
    <location>
        <begin position="269"/>
        <end position="559"/>
    </location>
</feature>
<organism evidence="9 10">
    <name type="scientific">Mucilaginibacter paludis DSM 18603</name>
    <dbReference type="NCBI Taxonomy" id="714943"/>
    <lineage>
        <taxon>Bacteria</taxon>
        <taxon>Pseudomonadati</taxon>
        <taxon>Bacteroidota</taxon>
        <taxon>Sphingobacteriia</taxon>
        <taxon>Sphingobacteriales</taxon>
        <taxon>Sphingobacteriaceae</taxon>
        <taxon>Mucilaginibacter</taxon>
    </lineage>
</organism>
<evidence type="ECO:0000256" key="3">
    <source>
        <dbReference type="ARBA" id="ARBA00022729"/>
    </source>
</evidence>
<dbReference type="AlphaFoldDB" id="H1Y6K8"/>
<dbReference type="SUPFAM" id="SSF48452">
    <property type="entry name" value="TPR-like"/>
    <property type="match status" value="1"/>
</dbReference>
<protein>
    <submittedName>
        <fullName evidence="9">RagB/SusD domain-containing protein</fullName>
    </submittedName>
</protein>
<dbReference type="GO" id="GO:0009279">
    <property type="term" value="C:cell outer membrane"/>
    <property type="evidence" value="ECO:0007669"/>
    <property type="project" value="UniProtKB-SubCell"/>
</dbReference>
<dbReference type="STRING" id="714943.Mucpa_1697"/>
<comment type="similarity">
    <text evidence="2">Belongs to the SusD family.</text>
</comment>
<name>H1Y6K8_9SPHI</name>
<comment type="subcellular location">
    <subcellularLocation>
        <location evidence="1">Cell outer membrane</location>
    </subcellularLocation>
</comment>
<dbReference type="InterPro" id="IPR033985">
    <property type="entry name" value="SusD-like_N"/>
</dbReference>
<evidence type="ECO:0000256" key="4">
    <source>
        <dbReference type="ARBA" id="ARBA00023136"/>
    </source>
</evidence>
<keyword evidence="3 6" id="KW-0732">Signal</keyword>
<gene>
    <name evidence="9" type="ORF">Mucpa_1697</name>
</gene>
<proteinExistence type="inferred from homology"/>
<feature type="chain" id="PRO_5003558239" evidence="6">
    <location>
        <begin position="24"/>
        <end position="559"/>
    </location>
</feature>
<evidence type="ECO:0000259" key="8">
    <source>
        <dbReference type="Pfam" id="PF14322"/>
    </source>
</evidence>
<dbReference type="Gene3D" id="1.25.40.390">
    <property type="match status" value="1"/>
</dbReference>
<dbReference type="EMBL" id="CM001403">
    <property type="protein sequence ID" value="EHQ25852.1"/>
    <property type="molecule type" value="Genomic_DNA"/>
</dbReference>
<keyword evidence="10" id="KW-1185">Reference proteome</keyword>
<evidence type="ECO:0000256" key="1">
    <source>
        <dbReference type="ARBA" id="ARBA00004442"/>
    </source>
</evidence>
<dbReference type="Pfam" id="PF07980">
    <property type="entry name" value="SusD_RagB"/>
    <property type="match status" value="1"/>
</dbReference>
<dbReference type="InterPro" id="IPR012944">
    <property type="entry name" value="SusD_RagB_dom"/>
</dbReference>
<keyword evidence="4" id="KW-0472">Membrane</keyword>
<sequence>MKKIILGILSMLAVATIIPSCQKTDVAVTSEITPDTYPKTAAQLTSAEGPVFVALRADYAGSYWFTQSCSTDEAVLPSFGPNWIDGNKYLELHRHTWTKDNAWVTSNWNYLTNIIGTTNQTISIFRASAPAGAAKSTSLAELKTVRALAYFMMMDSYGNVPLDTLYGSKDLKTNAKRSEVFNFVESELKASLPYLKTTVATATYGLPTKWLAYSILAKMYLNAAVYTGTSRYDDCIAACDQIISSGLYSLEPMATYLQMFYPTNGPSQKEFIFAIPYDASTSNGNMFFARYDLNRNLGIRYSYSGSTAGAYTDPVINQSTGNGLVNNSPSGPRMTTSEFYAYFDDANDVRNKQWLTGQQYWQDGTPIMVSSTNLGYNQFYTGGSPKTTYVYSLVLSPLTSSSVRSGTASSFDLGNDEIAWNIGYRNIKFFPDYTNTISRNQNNDMPIFRYSDIILMKAEAILRGGAPTLGATALSLVNQIKAVRTTTAALGSVTLSTIYSERCKELAWEGWHRNDMIRFGMFENSYGLGKTNADVTRRIFPIPSTAMSANSALVQNTGY</sequence>
<evidence type="ECO:0000259" key="7">
    <source>
        <dbReference type="Pfam" id="PF07980"/>
    </source>
</evidence>
<evidence type="ECO:0000313" key="9">
    <source>
        <dbReference type="EMBL" id="EHQ25852.1"/>
    </source>
</evidence>
<dbReference type="HOGENOM" id="CLU_015553_1_2_10"/>
<dbReference type="InterPro" id="IPR011990">
    <property type="entry name" value="TPR-like_helical_dom_sf"/>
</dbReference>
<evidence type="ECO:0000256" key="5">
    <source>
        <dbReference type="ARBA" id="ARBA00023237"/>
    </source>
</evidence>
<keyword evidence="5" id="KW-0998">Cell outer membrane</keyword>
<dbReference type="RefSeq" id="WP_008505735.1">
    <property type="nucleotide sequence ID" value="NZ_CM001403.1"/>
</dbReference>
<dbReference type="Pfam" id="PF14322">
    <property type="entry name" value="SusD-like_3"/>
    <property type="match status" value="1"/>
</dbReference>
<evidence type="ECO:0000313" key="10">
    <source>
        <dbReference type="Proteomes" id="UP000002774"/>
    </source>
</evidence>
<evidence type="ECO:0000256" key="2">
    <source>
        <dbReference type="ARBA" id="ARBA00006275"/>
    </source>
</evidence>
<evidence type="ECO:0000256" key="6">
    <source>
        <dbReference type="SAM" id="SignalP"/>
    </source>
</evidence>
<accession>H1Y6K8</accession>
<reference evidence="9" key="1">
    <citation type="submission" date="2011-09" db="EMBL/GenBank/DDBJ databases">
        <title>The permanent draft genome of Mucilaginibacter paludis DSM 18603.</title>
        <authorList>
            <consortium name="US DOE Joint Genome Institute (JGI-PGF)"/>
            <person name="Lucas S."/>
            <person name="Han J."/>
            <person name="Lapidus A."/>
            <person name="Bruce D."/>
            <person name="Goodwin L."/>
            <person name="Pitluck S."/>
            <person name="Peters L."/>
            <person name="Kyrpides N."/>
            <person name="Mavromatis K."/>
            <person name="Ivanova N."/>
            <person name="Mikhailova N."/>
            <person name="Held B."/>
            <person name="Detter J.C."/>
            <person name="Tapia R."/>
            <person name="Han C."/>
            <person name="Land M."/>
            <person name="Hauser L."/>
            <person name="Markowitz V."/>
            <person name="Cheng J.-F."/>
            <person name="Hugenholtz P."/>
            <person name="Woyke T."/>
            <person name="Wu D."/>
            <person name="Tindall B."/>
            <person name="Brambilla E."/>
            <person name="Klenk H.-P."/>
            <person name="Eisen J.A."/>
        </authorList>
    </citation>
    <scope>NUCLEOTIDE SEQUENCE [LARGE SCALE GENOMIC DNA]</scope>
    <source>
        <strain evidence="9">DSM 18603</strain>
    </source>
</reference>
<feature type="domain" description="SusD-like N-terminal" evidence="8">
    <location>
        <begin position="89"/>
        <end position="221"/>
    </location>
</feature>